<protein>
    <submittedName>
        <fullName evidence="2">Spy/CpxP family protein refolding chaperone</fullName>
    </submittedName>
</protein>
<dbReference type="InterPro" id="IPR012899">
    <property type="entry name" value="LTXXQ"/>
</dbReference>
<dbReference type="EMBL" id="CP146609">
    <property type="protein sequence ID" value="WWX22512.1"/>
    <property type="molecule type" value="Genomic_DNA"/>
</dbReference>
<dbReference type="CDD" id="cd09916">
    <property type="entry name" value="CpxP_like"/>
    <property type="match status" value="1"/>
</dbReference>
<keyword evidence="1" id="KW-0732">Signal</keyword>
<dbReference type="Proteomes" id="UP001385389">
    <property type="component" value="Chromosome"/>
</dbReference>
<reference evidence="2 3" key="1">
    <citation type="submission" date="2024-03" db="EMBL/GenBank/DDBJ databases">
        <title>Phenotype and Genome Characterization of a Sulfate-Reducing Bacterium Pseudodesulfovibrio sp. strain 5S69, isolated from Petroleum Reservoir in Tatarstan (Russia).</title>
        <authorList>
            <person name="Bidzhieva S.K."/>
            <person name="Kadnikov V."/>
            <person name="Tourova T.P."/>
            <person name="Samigullina S.R."/>
            <person name="Sokolova D.S."/>
            <person name="Poltaraus A.B."/>
            <person name="Avtukh A.N."/>
            <person name="Tereshina V.M."/>
            <person name="Mardanov A.V."/>
            <person name="Nazina T.N."/>
        </authorList>
    </citation>
    <scope>NUCLEOTIDE SEQUENCE [LARGE SCALE GENOMIC DNA]</scope>
    <source>
        <strain evidence="2 3">5S69</strain>
    </source>
</reference>
<dbReference type="RefSeq" id="WP_338668203.1">
    <property type="nucleotide sequence ID" value="NZ_CP146609.1"/>
</dbReference>
<evidence type="ECO:0000313" key="3">
    <source>
        <dbReference type="Proteomes" id="UP001385389"/>
    </source>
</evidence>
<gene>
    <name evidence="2" type="ORF">V8V93_19020</name>
</gene>
<sequence>MSKKYISISALSAVLVLGMAAFAMAGPNSGKGFVGTCGGPGYGAAYSQLTPEKQAEVNAVVDKYQPQFEAVRNQIWAKRSTLQAKINGGKDDEQAITKLVTEISGLRNKMRDLRASMSEELVKATGIAAFGTCPGPGYGRGFDRDDGPMQGRGMRGHGMYGQGMHSQGMYGQGMY</sequence>
<feature type="chain" id="PRO_5047314614" evidence="1">
    <location>
        <begin position="26"/>
        <end position="175"/>
    </location>
</feature>
<proteinExistence type="predicted"/>
<feature type="signal peptide" evidence="1">
    <location>
        <begin position="1"/>
        <end position="25"/>
    </location>
</feature>
<accession>A0ABZ2IUW8</accession>
<dbReference type="InterPro" id="IPR025961">
    <property type="entry name" value="Metal_resist"/>
</dbReference>
<evidence type="ECO:0000256" key="1">
    <source>
        <dbReference type="SAM" id="SignalP"/>
    </source>
</evidence>
<name>A0ABZ2IUW8_9BACT</name>
<keyword evidence="3" id="KW-1185">Reference proteome</keyword>
<dbReference type="Pfam" id="PF13801">
    <property type="entry name" value="Metal_resist"/>
    <property type="match status" value="1"/>
</dbReference>
<evidence type="ECO:0000313" key="2">
    <source>
        <dbReference type="EMBL" id="WWX22512.1"/>
    </source>
</evidence>
<organism evidence="2 3">
    <name type="scientific">Pseudodesulfovibrio methanolicus</name>
    <dbReference type="NCBI Taxonomy" id="3126690"/>
    <lineage>
        <taxon>Bacteria</taxon>
        <taxon>Pseudomonadati</taxon>
        <taxon>Thermodesulfobacteriota</taxon>
        <taxon>Desulfovibrionia</taxon>
        <taxon>Desulfovibrionales</taxon>
        <taxon>Desulfovibrionaceae</taxon>
    </lineage>
</organism>
<dbReference type="Gene3D" id="1.20.120.1490">
    <property type="match status" value="1"/>
</dbReference>